<evidence type="ECO:0000259" key="8">
    <source>
        <dbReference type="PROSITE" id="PS52029"/>
    </source>
</evidence>
<dbReference type="EMBL" id="LN827929">
    <property type="protein sequence ID" value="CEZ19203.1"/>
    <property type="molecule type" value="Genomic_DNA"/>
</dbReference>
<evidence type="ECO:0000313" key="10">
    <source>
        <dbReference type="Proteomes" id="UP000064007"/>
    </source>
</evidence>
<dbReference type="Gene3D" id="2.40.440.10">
    <property type="entry name" value="L,D-transpeptidase catalytic domain-like"/>
    <property type="match status" value="1"/>
</dbReference>
<dbReference type="GO" id="GO:0016740">
    <property type="term" value="F:transferase activity"/>
    <property type="evidence" value="ECO:0007669"/>
    <property type="project" value="UniProtKB-KW"/>
</dbReference>
<feature type="active site" description="Nucleophile" evidence="7">
    <location>
        <position position="261"/>
    </location>
</feature>
<evidence type="ECO:0000256" key="5">
    <source>
        <dbReference type="ARBA" id="ARBA00022984"/>
    </source>
</evidence>
<feature type="active site" description="Proton donor/acceptor" evidence="7">
    <location>
        <position position="244"/>
    </location>
</feature>
<dbReference type="GO" id="GO:0009252">
    <property type="term" value="P:peptidoglycan biosynthetic process"/>
    <property type="evidence" value="ECO:0007669"/>
    <property type="project" value="UniProtKB-UniPathway"/>
</dbReference>
<dbReference type="Pfam" id="PF24125">
    <property type="entry name" value="Cds6_C"/>
    <property type="match status" value="1"/>
</dbReference>
<dbReference type="GO" id="GO:0071555">
    <property type="term" value="P:cell wall organization"/>
    <property type="evidence" value="ECO:0007669"/>
    <property type="project" value="UniProtKB-UniRule"/>
</dbReference>
<dbReference type="InterPro" id="IPR056203">
    <property type="entry name" value="Cds6_C"/>
</dbReference>
<gene>
    <name evidence="9" type="ORF">BN1208_0309</name>
</gene>
<keyword evidence="10" id="KW-1185">Reference proteome</keyword>
<dbReference type="SUPFAM" id="SSF141523">
    <property type="entry name" value="L,D-transpeptidase catalytic domain-like"/>
    <property type="match status" value="1"/>
</dbReference>
<dbReference type="CDD" id="cd16913">
    <property type="entry name" value="YkuD_like"/>
    <property type="match status" value="1"/>
</dbReference>
<accession>A0A0D6EVA0</accession>
<evidence type="ECO:0000256" key="1">
    <source>
        <dbReference type="ARBA" id="ARBA00004752"/>
    </source>
</evidence>
<comment type="similarity">
    <text evidence="2">Belongs to the YkuD family.</text>
</comment>
<dbReference type="GO" id="GO:0004180">
    <property type="term" value="F:carboxypeptidase activity"/>
    <property type="evidence" value="ECO:0007669"/>
    <property type="project" value="UniProtKB-ARBA"/>
</dbReference>
<dbReference type="Pfam" id="PF03734">
    <property type="entry name" value="YkuD"/>
    <property type="match status" value="1"/>
</dbReference>
<dbReference type="HOGENOM" id="CLU_041283_0_0_4"/>
<dbReference type="Proteomes" id="UP000064007">
    <property type="component" value="Chromosome 1"/>
</dbReference>
<evidence type="ECO:0000256" key="3">
    <source>
        <dbReference type="ARBA" id="ARBA00022679"/>
    </source>
</evidence>
<evidence type="ECO:0000256" key="2">
    <source>
        <dbReference type="ARBA" id="ARBA00005992"/>
    </source>
</evidence>
<dbReference type="OrthoDB" id="9809748at2"/>
<dbReference type="InterPro" id="IPR005490">
    <property type="entry name" value="LD_TPept_cat_dom"/>
</dbReference>
<keyword evidence="5 7" id="KW-0573">Peptidoglycan synthesis</keyword>
<organism evidence="9 10">
    <name type="scientific">Candidatus Methylopumilus planktonicus</name>
    <dbReference type="NCBI Taxonomy" id="1581557"/>
    <lineage>
        <taxon>Bacteria</taxon>
        <taxon>Pseudomonadati</taxon>
        <taxon>Pseudomonadota</taxon>
        <taxon>Betaproteobacteria</taxon>
        <taxon>Nitrosomonadales</taxon>
        <taxon>Methylophilaceae</taxon>
        <taxon>Candidatus Methylopumilus</taxon>
    </lineage>
</organism>
<dbReference type="KEGG" id="mbat:BN1208_0309"/>
<proteinExistence type="inferred from homology"/>
<dbReference type="InterPro" id="IPR032710">
    <property type="entry name" value="NTF2-like_dom_sf"/>
</dbReference>
<sequence length="416" mass="48412">MKNFIKKFLIKEFCFLLILAFLFNISQALSEEIFVSNKNLNATELSYETPEKMLVKSLVEISEGKVDMALETIDALIKQTPNFKLAYLIQGDLLLAHAKQINGMGDETKGEKKEEVENLKNEAKVRIERYLNNLNLQNEPKIFAQLNNKVKYLFYVDAVSSRLYLYENINGKLSYKDDYYVSIGKNGFGKQYEGDKKTPVGVYFTGKKIRESLSDFYGEAAYPLSYPNEIDKKNKRNGSGIWIHGTPKTTYNRTPLASDGCIVLSNPDLMKLSSVLDNNRIPIIISFQSLKDLESYNKNLTEKKISLVSAIESWREKWENQDTESYLKFYSKNFFSEKDDYDSWAERKRIIQSQKQKVFVELSEISFFDYPNTENEIVLVDFVQDYKSPAINNKMNKRQYWINENNEWRIMYEGGT</sequence>
<evidence type="ECO:0000256" key="7">
    <source>
        <dbReference type="PROSITE-ProRule" id="PRU01373"/>
    </source>
</evidence>
<evidence type="ECO:0000256" key="4">
    <source>
        <dbReference type="ARBA" id="ARBA00022960"/>
    </source>
</evidence>
<dbReference type="UniPathway" id="UPA00219"/>
<reference evidence="10" key="1">
    <citation type="submission" date="2014-12" db="EMBL/GenBank/DDBJ databases">
        <authorList>
            <person name="Salcher M.M."/>
        </authorList>
    </citation>
    <scope>NUCLEOTIDE SEQUENCE [LARGE SCALE GENOMIC DNA]</scope>
    <source>
        <strain evidence="10">MMS-10A-171</strain>
    </source>
</reference>
<protein>
    <submittedName>
        <fullName evidence="9">ErfK/YbiS/YcfS/YnhG family protein</fullName>
    </submittedName>
</protein>
<feature type="domain" description="L,D-TPase catalytic" evidence="8">
    <location>
        <begin position="152"/>
        <end position="286"/>
    </location>
</feature>
<dbReference type="PROSITE" id="PS52029">
    <property type="entry name" value="LD_TPASE"/>
    <property type="match status" value="1"/>
</dbReference>
<name>A0A0D6EVA0_9PROT</name>
<dbReference type="GO" id="GO:0008360">
    <property type="term" value="P:regulation of cell shape"/>
    <property type="evidence" value="ECO:0007669"/>
    <property type="project" value="UniProtKB-UniRule"/>
</dbReference>
<dbReference type="SUPFAM" id="SSF54427">
    <property type="entry name" value="NTF2-like"/>
    <property type="match status" value="1"/>
</dbReference>
<dbReference type="InterPro" id="IPR038063">
    <property type="entry name" value="Transpep_catalytic_dom"/>
</dbReference>
<keyword evidence="3" id="KW-0808">Transferase</keyword>
<evidence type="ECO:0000313" key="9">
    <source>
        <dbReference type="EMBL" id="CEZ19203.1"/>
    </source>
</evidence>
<dbReference type="STRING" id="1581557.BN1208_0309"/>
<keyword evidence="6 7" id="KW-0961">Cell wall biogenesis/degradation</keyword>
<keyword evidence="4 7" id="KW-0133">Cell shape</keyword>
<dbReference type="AlphaFoldDB" id="A0A0D6EVA0"/>
<dbReference type="PANTHER" id="PTHR36699:SF1">
    <property type="entry name" value="L,D-TRANSPEPTIDASE YAFK-RELATED"/>
    <property type="match status" value="1"/>
</dbReference>
<comment type="pathway">
    <text evidence="1 7">Cell wall biogenesis; peptidoglycan biosynthesis.</text>
</comment>
<dbReference type="PANTHER" id="PTHR36699">
    <property type="entry name" value="LD-TRANSPEPTIDASE"/>
    <property type="match status" value="1"/>
</dbReference>
<evidence type="ECO:0000256" key="6">
    <source>
        <dbReference type="ARBA" id="ARBA00023316"/>
    </source>
</evidence>